<keyword evidence="1" id="KW-0472">Membrane</keyword>
<dbReference type="AlphaFoldDB" id="A0A1M4SJM3"/>
<accession>A0A1M4SJM3</accession>
<keyword evidence="3" id="KW-1185">Reference proteome</keyword>
<evidence type="ECO:0000313" key="2">
    <source>
        <dbReference type="EMBL" id="SHE32187.1"/>
    </source>
</evidence>
<evidence type="ECO:0000313" key="3">
    <source>
        <dbReference type="Proteomes" id="UP000184041"/>
    </source>
</evidence>
<feature type="transmembrane region" description="Helical" evidence="1">
    <location>
        <begin position="20"/>
        <end position="42"/>
    </location>
</feature>
<name>A0A1M4SJM3_9BACT</name>
<reference evidence="2 3" key="1">
    <citation type="submission" date="2016-11" db="EMBL/GenBank/DDBJ databases">
        <authorList>
            <person name="Jaros S."/>
            <person name="Januszkiewicz K."/>
            <person name="Wedrychowicz H."/>
        </authorList>
    </citation>
    <scope>NUCLEOTIDE SEQUENCE [LARGE SCALE GENOMIC DNA]</scope>
    <source>
        <strain evidence="2 3">DSM 21986</strain>
    </source>
</reference>
<dbReference type="RefSeq" id="WP_073058812.1">
    <property type="nucleotide sequence ID" value="NZ_FQUS01000001.1"/>
</dbReference>
<dbReference type="Proteomes" id="UP000184041">
    <property type="component" value="Unassembled WGS sequence"/>
</dbReference>
<gene>
    <name evidence="2" type="ORF">SAMN05443144_10150</name>
</gene>
<evidence type="ECO:0000256" key="1">
    <source>
        <dbReference type="SAM" id="Phobius"/>
    </source>
</evidence>
<feature type="transmembrane region" description="Helical" evidence="1">
    <location>
        <begin position="57"/>
        <end position="79"/>
    </location>
</feature>
<proteinExistence type="predicted"/>
<sequence>MDNQEVTSRDQQSIISVGEWVLYLFLFSIPFVNIIILCIWAFGSEPNPTKKNFARAGLIWIAIGIIFYLLLMFLIFGTFTSMMHDMNMQTV</sequence>
<keyword evidence="1" id="KW-0812">Transmembrane</keyword>
<protein>
    <submittedName>
        <fullName evidence="2">Uncharacterized protein</fullName>
    </submittedName>
</protein>
<dbReference type="STRING" id="1194090.SAMN05443144_10150"/>
<dbReference type="EMBL" id="FQUS01000001">
    <property type="protein sequence ID" value="SHE32187.1"/>
    <property type="molecule type" value="Genomic_DNA"/>
</dbReference>
<organism evidence="2 3">
    <name type="scientific">Fodinibius roseus</name>
    <dbReference type="NCBI Taxonomy" id="1194090"/>
    <lineage>
        <taxon>Bacteria</taxon>
        <taxon>Pseudomonadati</taxon>
        <taxon>Balneolota</taxon>
        <taxon>Balneolia</taxon>
        <taxon>Balneolales</taxon>
        <taxon>Balneolaceae</taxon>
        <taxon>Fodinibius</taxon>
    </lineage>
</organism>
<keyword evidence="1" id="KW-1133">Transmembrane helix</keyword>